<keyword evidence="2" id="KW-1185">Reference proteome</keyword>
<reference evidence="1 2" key="1">
    <citation type="submission" date="2017-06" db="EMBL/GenBank/DDBJ databases">
        <authorList>
            <person name="Kim H.J."/>
            <person name="Triplett B.A."/>
        </authorList>
    </citation>
    <scope>NUCLEOTIDE SEQUENCE [LARGE SCALE GENOMIC DNA]</scope>
    <source>
        <strain evidence="1 2">DSM 43151</strain>
    </source>
</reference>
<protein>
    <submittedName>
        <fullName evidence="1">Uncharacterized protein</fullName>
    </submittedName>
</protein>
<dbReference type="OrthoDB" id="3295168at2"/>
<organism evidence="1 2">
    <name type="scientific">Actinoplanes regularis</name>
    <dbReference type="NCBI Taxonomy" id="52697"/>
    <lineage>
        <taxon>Bacteria</taxon>
        <taxon>Bacillati</taxon>
        <taxon>Actinomycetota</taxon>
        <taxon>Actinomycetes</taxon>
        <taxon>Micromonosporales</taxon>
        <taxon>Micromonosporaceae</taxon>
        <taxon>Actinoplanes</taxon>
    </lineage>
</organism>
<dbReference type="Proteomes" id="UP000198415">
    <property type="component" value="Unassembled WGS sequence"/>
</dbReference>
<dbReference type="RefSeq" id="WP_143232893.1">
    <property type="nucleotide sequence ID" value="NZ_BOMU01000118.1"/>
</dbReference>
<accession>A0A239JB42</accession>
<dbReference type="AlphaFoldDB" id="A0A239JB42"/>
<evidence type="ECO:0000313" key="2">
    <source>
        <dbReference type="Proteomes" id="UP000198415"/>
    </source>
</evidence>
<gene>
    <name evidence="1" type="ORF">SAMN06264365_1346</name>
</gene>
<name>A0A239JB42_9ACTN</name>
<evidence type="ECO:0000313" key="1">
    <source>
        <dbReference type="EMBL" id="SNT03009.1"/>
    </source>
</evidence>
<sequence length="175" mass="19042">MRIPGYLDGFQPPLGSSPLVDASGWTTDELFWPAFLLQVGMARSAPHAFGADLADLDVYLDRFEQPDQWPVFTVPLTNGAMYLVVCNLPDDPGIDWVLDTDAQEAHQRSAGSGLPWGLLPRRPEHLLMALPAFGDHDPGESVRTTVAEALRAVGAASGIDELAEDLLRHRACIIL</sequence>
<proteinExistence type="predicted"/>
<dbReference type="EMBL" id="FZNR01000034">
    <property type="protein sequence ID" value="SNT03009.1"/>
    <property type="molecule type" value="Genomic_DNA"/>
</dbReference>